<name>A0A915LZ31_MELJA</name>
<proteinExistence type="predicted"/>
<reference evidence="3" key="1">
    <citation type="submission" date="2022-11" db="UniProtKB">
        <authorList>
            <consortium name="WormBaseParasite"/>
        </authorList>
    </citation>
    <scope>IDENTIFICATION</scope>
</reference>
<accession>A0A915LZ31</accession>
<feature type="region of interest" description="Disordered" evidence="1">
    <location>
        <begin position="85"/>
        <end position="136"/>
    </location>
</feature>
<sequence>MTTMEIDQVLGNDTTIGEGGAGGGSGVIQKENEEIKEIFKNTHDYIREAIVNQSKEVVAEILQQINPRFEEIENKLEEIKSELRNIATSNEGEGESEAGGNIEEEQVEQQQQNIQPPQQQNQNRQEAREVVNGRGRARAHSVGMEVEIVVNNETSTVVTNLRKGGVLCIGFVGLLFE</sequence>
<protein>
    <submittedName>
        <fullName evidence="3">Uncharacterized protein</fullName>
    </submittedName>
</protein>
<dbReference type="AlphaFoldDB" id="A0A915LZ31"/>
<feature type="compositionally biased region" description="Acidic residues" evidence="1">
    <location>
        <begin position="92"/>
        <end position="107"/>
    </location>
</feature>
<feature type="compositionally biased region" description="Low complexity" evidence="1">
    <location>
        <begin position="108"/>
        <end position="124"/>
    </location>
</feature>
<dbReference type="WBParaSite" id="scaffold23929_cov176.g20193">
    <property type="protein sequence ID" value="scaffold23929_cov176.g20193"/>
    <property type="gene ID" value="scaffold23929_cov176.g20193"/>
</dbReference>
<evidence type="ECO:0000313" key="3">
    <source>
        <dbReference type="WBParaSite" id="scaffold23929_cov176.g20193"/>
    </source>
</evidence>
<organism evidence="2 3">
    <name type="scientific">Meloidogyne javanica</name>
    <name type="common">Root-knot nematode worm</name>
    <dbReference type="NCBI Taxonomy" id="6303"/>
    <lineage>
        <taxon>Eukaryota</taxon>
        <taxon>Metazoa</taxon>
        <taxon>Ecdysozoa</taxon>
        <taxon>Nematoda</taxon>
        <taxon>Chromadorea</taxon>
        <taxon>Rhabditida</taxon>
        <taxon>Tylenchina</taxon>
        <taxon>Tylenchomorpha</taxon>
        <taxon>Tylenchoidea</taxon>
        <taxon>Meloidogynidae</taxon>
        <taxon>Meloidogyninae</taxon>
        <taxon>Meloidogyne</taxon>
        <taxon>Meloidogyne incognita group</taxon>
    </lineage>
</organism>
<evidence type="ECO:0000256" key="1">
    <source>
        <dbReference type="SAM" id="MobiDB-lite"/>
    </source>
</evidence>
<keyword evidence="2" id="KW-1185">Reference proteome</keyword>
<dbReference type="Proteomes" id="UP000887561">
    <property type="component" value="Unplaced"/>
</dbReference>
<evidence type="ECO:0000313" key="2">
    <source>
        <dbReference type="Proteomes" id="UP000887561"/>
    </source>
</evidence>